<evidence type="ECO:0000256" key="6">
    <source>
        <dbReference type="RuleBase" id="RU363053"/>
    </source>
</evidence>
<dbReference type="InterPro" id="IPR007248">
    <property type="entry name" value="Mpv17_PMP22"/>
</dbReference>
<proteinExistence type="inferred from homology"/>
<comment type="subcellular location">
    <subcellularLocation>
        <location evidence="1">Membrane</location>
        <topology evidence="1">Multi-pass membrane protein</topology>
    </subcellularLocation>
</comment>
<dbReference type="Proteomes" id="UP000504609">
    <property type="component" value="Unplaced"/>
</dbReference>
<name>A0A6J1F6P4_CUCMO</name>
<evidence type="ECO:0000256" key="7">
    <source>
        <dbReference type="SAM" id="MobiDB-lite"/>
    </source>
</evidence>
<evidence type="ECO:0000313" key="9">
    <source>
        <dbReference type="RefSeq" id="XP_022934093.1"/>
    </source>
</evidence>
<keyword evidence="3 6" id="KW-0812">Transmembrane</keyword>
<evidence type="ECO:0000256" key="5">
    <source>
        <dbReference type="ARBA" id="ARBA00023136"/>
    </source>
</evidence>
<sequence length="297" mass="32341">MVPCGVSPSLKPTTLCTRFSFNGRPTFGFGLQAPILDTPVRMKRICDCSSRHNHILEFKDVGRRQLQCGSRMFTDFRISASSGDGSGDGFGSGGGDGGFGGSGGENSGGGEGDSGKGGVNWPFLSWYLTVLAKYPVLVKSVTSGILNALGDLICQLVFEEAPTADLRRTFRFSLLGLALVGPALHFWYLYLSQLVTLPGASGAFLSLLLDQFIFTPVFLGVFLAGLVTLEGRPSCIVPKLQQEWFSSVVANWKLWIPFQFLNFRFVPQQFQVLAANVIALAWNVILSFKAHREIITR</sequence>
<keyword evidence="8" id="KW-1185">Reference proteome</keyword>
<evidence type="ECO:0000256" key="4">
    <source>
        <dbReference type="ARBA" id="ARBA00022989"/>
    </source>
</evidence>
<protein>
    <submittedName>
        <fullName evidence="9">Protein sym-1-like</fullName>
    </submittedName>
</protein>
<comment type="similarity">
    <text evidence="2 6">Belongs to the peroxisomal membrane protein PXMP2/4 family.</text>
</comment>
<gene>
    <name evidence="9" type="primary">LOC111441368</name>
</gene>
<evidence type="ECO:0000256" key="2">
    <source>
        <dbReference type="ARBA" id="ARBA00006824"/>
    </source>
</evidence>
<keyword evidence="5 6" id="KW-0472">Membrane</keyword>
<feature type="region of interest" description="Disordered" evidence="7">
    <location>
        <begin position="84"/>
        <end position="114"/>
    </location>
</feature>
<evidence type="ECO:0000313" key="8">
    <source>
        <dbReference type="Proteomes" id="UP000504609"/>
    </source>
</evidence>
<organism evidence="8 9">
    <name type="scientific">Cucurbita moschata</name>
    <name type="common">Winter crookneck squash</name>
    <name type="synonym">Cucurbita pepo var. moschata</name>
    <dbReference type="NCBI Taxonomy" id="3662"/>
    <lineage>
        <taxon>Eukaryota</taxon>
        <taxon>Viridiplantae</taxon>
        <taxon>Streptophyta</taxon>
        <taxon>Embryophyta</taxon>
        <taxon>Tracheophyta</taxon>
        <taxon>Spermatophyta</taxon>
        <taxon>Magnoliopsida</taxon>
        <taxon>eudicotyledons</taxon>
        <taxon>Gunneridae</taxon>
        <taxon>Pentapetalae</taxon>
        <taxon>rosids</taxon>
        <taxon>fabids</taxon>
        <taxon>Cucurbitales</taxon>
        <taxon>Cucurbitaceae</taxon>
        <taxon>Cucurbiteae</taxon>
        <taxon>Cucurbita</taxon>
    </lineage>
</organism>
<dbReference type="PANTHER" id="PTHR11266">
    <property type="entry name" value="PEROXISOMAL MEMBRANE PROTEIN 2, PXMP2 MPV17"/>
    <property type="match status" value="1"/>
</dbReference>
<dbReference type="RefSeq" id="XP_022934093.1">
    <property type="nucleotide sequence ID" value="XM_023078325.1"/>
</dbReference>
<dbReference type="GO" id="GO:0016020">
    <property type="term" value="C:membrane"/>
    <property type="evidence" value="ECO:0007669"/>
    <property type="project" value="UniProtKB-SubCell"/>
</dbReference>
<keyword evidence="4 6" id="KW-1133">Transmembrane helix</keyword>
<feature type="transmembrane region" description="Helical" evidence="6">
    <location>
        <begin position="211"/>
        <end position="229"/>
    </location>
</feature>
<feature type="transmembrane region" description="Helical" evidence="6">
    <location>
        <begin position="172"/>
        <end position="191"/>
    </location>
</feature>
<dbReference type="Pfam" id="PF04117">
    <property type="entry name" value="Mpv17_PMP22"/>
    <property type="match status" value="1"/>
</dbReference>
<accession>A0A6J1F6P4</accession>
<dbReference type="KEGG" id="cmos:111441368"/>
<evidence type="ECO:0000256" key="1">
    <source>
        <dbReference type="ARBA" id="ARBA00004141"/>
    </source>
</evidence>
<dbReference type="PANTHER" id="PTHR11266:SF80">
    <property type="entry name" value="PEROXISOMAL MEMBRANE PROTEIN 2"/>
    <property type="match status" value="1"/>
</dbReference>
<reference evidence="9" key="1">
    <citation type="submission" date="2025-08" db="UniProtKB">
        <authorList>
            <consortium name="RefSeq"/>
        </authorList>
    </citation>
    <scope>IDENTIFICATION</scope>
    <source>
        <tissue evidence="9">Young leaves</tissue>
    </source>
</reference>
<dbReference type="GO" id="GO:0005737">
    <property type="term" value="C:cytoplasm"/>
    <property type="evidence" value="ECO:0007669"/>
    <property type="project" value="TreeGrafter"/>
</dbReference>
<evidence type="ECO:0000256" key="3">
    <source>
        <dbReference type="ARBA" id="ARBA00022692"/>
    </source>
</evidence>
<dbReference type="AlphaFoldDB" id="A0A6J1F6P4"/>
<dbReference type="GeneID" id="111441368"/>